<name>A0A9P7T223_9HYPO</name>
<evidence type="ECO:0000313" key="2">
    <source>
        <dbReference type="Proteomes" id="UP000748025"/>
    </source>
</evidence>
<accession>A0A9P7T223</accession>
<evidence type="ECO:0000313" key="1">
    <source>
        <dbReference type="EMBL" id="KAG6014231.1"/>
    </source>
</evidence>
<sequence>MPGRLQLGDATYTQIGPYTAKSRGARSPESGARIFDISFASKVGEKPGAKGSGYACCILVEPSSRVCGILRPQGISCLRRECRH</sequence>
<keyword evidence="2" id="KW-1185">Reference proteome</keyword>
<organism evidence="1 2">
    <name type="scientific">Claviceps pusilla</name>
    <dbReference type="NCBI Taxonomy" id="123648"/>
    <lineage>
        <taxon>Eukaryota</taxon>
        <taxon>Fungi</taxon>
        <taxon>Dikarya</taxon>
        <taxon>Ascomycota</taxon>
        <taxon>Pezizomycotina</taxon>
        <taxon>Sordariomycetes</taxon>
        <taxon>Hypocreomycetidae</taxon>
        <taxon>Hypocreales</taxon>
        <taxon>Clavicipitaceae</taxon>
        <taxon>Claviceps</taxon>
    </lineage>
</organism>
<dbReference type="Proteomes" id="UP000748025">
    <property type="component" value="Unassembled WGS sequence"/>
</dbReference>
<gene>
    <name evidence="1" type="ORF">E4U43_006802</name>
</gene>
<comment type="caution">
    <text evidence="1">The sequence shown here is derived from an EMBL/GenBank/DDBJ whole genome shotgun (WGS) entry which is preliminary data.</text>
</comment>
<protein>
    <submittedName>
        <fullName evidence="1">Uncharacterized protein</fullName>
    </submittedName>
</protein>
<proteinExistence type="predicted"/>
<reference evidence="1" key="1">
    <citation type="journal article" date="2020" name="bioRxiv">
        <title>Whole genome comparisons of ergot fungi reveals the divergence and evolution of species within the genus Claviceps are the result of varying mechanisms driving genome evolution and host range expansion.</title>
        <authorList>
            <person name="Wyka S.A."/>
            <person name="Mondo S.J."/>
            <person name="Liu M."/>
            <person name="Dettman J."/>
            <person name="Nalam V."/>
            <person name="Broders K.D."/>
        </authorList>
    </citation>
    <scope>NUCLEOTIDE SEQUENCE</scope>
    <source>
        <strain evidence="1">CCC 602</strain>
    </source>
</reference>
<dbReference type="AlphaFoldDB" id="A0A9P7T223"/>
<dbReference type="EMBL" id="SRPW01000485">
    <property type="protein sequence ID" value="KAG6014231.1"/>
    <property type="molecule type" value="Genomic_DNA"/>
</dbReference>